<gene>
    <name evidence="4" type="ORF">ENKNEFLB_01246</name>
</gene>
<feature type="transmembrane region" description="Helical" evidence="2">
    <location>
        <begin position="67"/>
        <end position="86"/>
    </location>
</feature>
<feature type="domain" description="Heparan-alpha-glucosaminide N-acetyltransferase catalytic" evidence="3">
    <location>
        <begin position="26"/>
        <end position="219"/>
    </location>
</feature>
<sequence length="391" mass="40352">MVVAGRAPASERTRTTGAAGPGRAGRLVGLDVARCLALLGMVATHVLPATDVDGMLTTTQWLAGGRASALFAVLLGVSVALVSGGSRPHAGGWLARDAAGLAVRAVLVAGIGLLLGLLDTGIAVILTYYGVVMLLALPFLALRARALLGLAVAWAVMSPLVSQVVRPELPPRQFDSPAPEQLEEPVRLLGELLFTGYYPAFCWLAYVLLGMGLGRLDLRPVGTALRLAVVGLLVAVGATIASWVASAAVGFTGDDLAAVEGGMFGQTPLGEWRWLAVVAPHSTTPFDLLQTGGSAVLVIGACLLLVAGVGLAGGGAVRVVAVVFGAGTATLSLYALHVVMRTEQVWPTEEPGSFRWHLLVLLWSGAVLVAVGRRGPLEWAVGLLPRRIAGR</sequence>
<evidence type="ECO:0000256" key="2">
    <source>
        <dbReference type="SAM" id="Phobius"/>
    </source>
</evidence>
<keyword evidence="2" id="KW-1133">Transmembrane helix</keyword>
<proteinExistence type="predicted"/>
<feature type="transmembrane region" description="Helical" evidence="2">
    <location>
        <begin position="196"/>
        <end position="213"/>
    </location>
</feature>
<feature type="transmembrane region" description="Helical" evidence="2">
    <location>
        <begin position="292"/>
        <end position="312"/>
    </location>
</feature>
<dbReference type="Proteomes" id="UP000679307">
    <property type="component" value="Chromosome"/>
</dbReference>
<evidence type="ECO:0000313" key="5">
    <source>
        <dbReference type="Proteomes" id="UP000679307"/>
    </source>
</evidence>
<feature type="transmembrane region" description="Helical" evidence="2">
    <location>
        <begin position="319"/>
        <end position="339"/>
    </location>
</feature>
<reference evidence="4 5" key="1">
    <citation type="submission" date="2021-05" db="EMBL/GenBank/DDBJ databases">
        <title>Complete genome of Nocardioides aquaticus KCTC 9944T isolated from meromictic and hypersaline Ekho Lake, Antarctica.</title>
        <authorList>
            <person name="Hwang K."/>
            <person name="Kim K.M."/>
            <person name="Choe H."/>
        </authorList>
    </citation>
    <scope>NUCLEOTIDE SEQUENCE [LARGE SCALE GENOMIC DNA]</scope>
    <source>
        <strain evidence="4 5">KCTC 9944</strain>
    </source>
</reference>
<keyword evidence="2" id="KW-0472">Membrane</keyword>
<evidence type="ECO:0000256" key="1">
    <source>
        <dbReference type="SAM" id="MobiDB-lite"/>
    </source>
</evidence>
<feature type="transmembrane region" description="Helical" evidence="2">
    <location>
        <begin position="225"/>
        <end position="245"/>
    </location>
</feature>
<feature type="transmembrane region" description="Helical" evidence="2">
    <location>
        <begin position="354"/>
        <end position="371"/>
    </location>
</feature>
<organism evidence="4 5">
    <name type="scientific">Nocardioides aquaticus</name>
    <dbReference type="NCBI Taxonomy" id="160826"/>
    <lineage>
        <taxon>Bacteria</taxon>
        <taxon>Bacillati</taxon>
        <taxon>Actinomycetota</taxon>
        <taxon>Actinomycetes</taxon>
        <taxon>Propionibacteriales</taxon>
        <taxon>Nocardioidaceae</taxon>
        <taxon>Nocardioides</taxon>
    </lineage>
</organism>
<keyword evidence="2" id="KW-0812">Transmembrane</keyword>
<accession>A0ABX8EEF1</accession>
<keyword evidence="5" id="KW-1185">Reference proteome</keyword>
<feature type="transmembrane region" description="Helical" evidence="2">
    <location>
        <begin position="98"/>
        <end position="116"/>
    </location>
</feature>
<evidence type="ECO:0000313" key="4">
    <source>
        <dbReference type="EMBL" id="QVT78868.1"/>
    </source>
</evidence>
<feature type="transmembrane region" description="Helical" evidence="2">
    <location>
        <begin position="122"/>
        <end position="140"/>
    </location>
</feature>
<protein>
    <recommendedName>
        <fullName evidence="3">Heparan-alpha-glucosaminide N-acetyltransferase catalytic domain-containing protein</fullName>
    </recommendedName>
</protein>
<dbReference type="EMBL" id="CP075371">
    <property type="protein sequence ID" value="QVT78868.1"/>
    <property type="molecule type" value="Genomic_DNA"/>
</dbReference>
<evidence type="ECO:0000259" key="3">
    <source>
        <dbReference type="Pfam" id="PF07786"/>
    </source>
</evidence>
<dbReference type="InterPro" id="IPR012429">
    <property type="entry name" value="HGSNAT_cat"/>
</dbReference>
<feature type="region of interest" description="Disordered" evidence="1">
    <location>
        <begin position="1"/>
        <end position="20"/>
    </location>
</feature>
<dbReference type="Pfam" id="PF07786">
    <property type="entry name" value="HGSNAT_cat"/>
    <property type="match status" value="1"/>
</dbReference>
<name>A0ABX8EEF1_9ACTN</name>